<dbReference type="EMBL" id="QOVW01000105">
    <property type="protein sequence ID" value="RDB35101.1"/>
    <property type="molecule type" value="Genomic_DNA"/>
</dbReference>
<dbReference type="InterPro" id="IPR023406">
    <property type="entry name" value="Topo_IA_AS"/>
</dbReference>
<feature type="region of interest" description="Disordered" evidence="13">
    <location>
        <begin position="891"/>
        <end position="927"/>
    </location>
</feature>
<dbReference type="InterPro" id="IPR023405">
    <property type="entry name" value="Topo_IA_core_domain"/>
</dbReference>
<feature type="region of interest" description="Disordered" evidence="13">
    <location>
        <begin position="782"/>
        <end position="814"/>
    </location>
</feature>
<dbReference type="PROSITE" id="PS50880">
    <property type="entry name" value="TOPRIM"/>
    <property type="match status" value="1"/>
</dbReference>
<dbReference type="PROSITE" id="PS52039">
    <property type="entry name" value="TOPO_IA_2"/>
    <property type="match status" value="1"/>
</dbReference>
<dbReference type="InterPro" id="IPR013826">
    <property type="entry name" value="Topo_IA_cen_sub3"/>
</dbReference>
<dbReference type="SMART" id="SM00436">
    <property type="entry name" value="TOP1Bc"/>
    <property type="match status" value="1"/>
</dbReference>
<dbReference type="InterPro" id="IPR013497">
    <property type="entry name" value="Topo_IA_cen"/>
</dbReference>
<dbReference type="Pfam" id="PF01131">
    <property type="entry name" value="Topoisom_bac"/>
    <property type="match status" value="1"/>
</dbReference>
<comment type="similarity">
    <text evidence="2">Belongs to the type IA topoisomerase family.</text>
</comment>
<dbReference type="AlphaFoldDB" id="A0A369KKF7"/>
<evidence type="ECO:0000256" key="6">
    <source>
        <dbReference type="ARBA" id="ARBA00023029"/>
    </source>
</evidence>
<dbReference type="InterPro" id="IPR003602">
    <property type="entry name" value="Topo_IA_DNA-bd_dom"/>
</dbReference>
<dbReference type="GO" id="GO:0003917">
    <property type="term" value="F:DNA topoisomerase type I (single strand cut, ATP-independent) activity"/>
    <property type="evidence" value="ECO:0007669"/>
    <property type="project" value="UniProtKB-EC"/>
</dbReference>
<evidence type="ECO:0000256" key="10">
    <source>
        <dbReference type="ARBA" id="ARBA00031985"/>
    </source>
</evidence>
<sequence>MDKASKWLVITEKPSVAADLAKALGGFDKKGDYYESPKYYITWAVGHLLELLEPEELDPKYKRWLLQDLPILPSEFQYKPKKGQTERLNQIKSLAKKADVFGIINACDAGREGELIFREIYDYCQQSKPCKRLWLQSLTPDSIRRGFVNAKPGNDYDNLGDAARCRAESDWLIGMNATRAVTKRLKTRNTKGVWSVGRVQTPTLALIAKRELDHLKHRPEPFFTLEGRFSTSSHEYSGVWFDQNFKKNAHTDDDETISHEKEDRIFSEQRLNELLKEFDKFKGQSNASEVRKESKEIAPQLFDLTLLQREANRKLGMSASRTLQAAQRLYEKYKLLTYPRTDSRYLPEDYVNNVTDVIKEYAAIPTEFTSACKKILKSGLLNKERIFNNKYVSDHFAIIPTGQLPSEKLDGDDARIYSLVLKRFLAAFMPHAVWAKVERITKVGSLHFRTRVQDLQEPGWREVYGLDSEEESKLPKLNEKNPEAVTSVVAEDIISQTNATKPPARFTEAKLLSLMEHCGKSVVDEELAEVLKDKGIGTPATRAEIIENLIAKEYVSRYGKSLRATSKGIRLVDVLSRIPVDILSKVDLTGEIEFDLRRMEKGLKKRSEFMQNMFDFTSTIVDKARNFEYDAIYKNDSPLGICPLCQKGKVYEGFWGYKCERSGNSKEKKEGECSYIIWKEKSQRYIDRSLVEEVLSKKIVGPFEFSNSNGTSHFSEFLTISTTKGIIFCEPDGTPKESASGLDVVVLHQEVLPETFLKLPGLVKVTETFYMCEFGSAAAQEQTQNSEDAKPKRTRKKKLENGIDAESEQTKKKAVKPKKVKRIISRMPRVLCGREMSVEDYKLFLLTGSTPPIADFKSKKGRPFAAALHLKDNGNFEFKFVSRKALLGEDASATPKKTAKKSGNKAKVVKKSKKKEALTDEGVTSSS</sequence>
<comment type="caution">
    <text evidence="16">The sequence shown here is derived from an EMBL/GenBank/DDBJ whole genome shotgun (WGS) entry which is preliminary data.</text>
</comment>
<name>A0A369KKF7_9BACT</name>
<evidence type="ECO:0000259" key="14">
    <source>
        <dbReference type="PROSITE" id="PS50880"/>
    </source>
</evidence>
<dbReference type="Proteomes" id="UP000253934">
    <property type="component" value="Unassembled WGS sequence"/>
</dbReference>
<keyword evidence="7" id="KW-0238">DNA-binding</keyword>
<dbReference type="GO" id="GO:0006310">
    <property type="term" value="P:DNA recombination"/>
    <property type="evidence" value="ECO:0007669"/>
    <property type="project" value="TreeGrafter"/>
</dbReference>
<evidence type="ECO:0000259" key="15">
    <source>
        <dbReference type="PROSITE" id="PS52039"/>
    </source>
</evidence>
<keyword evidence="17" id="KW-1185">Reference proteome</keyword>
<organism evidence="16 17">
    <name type="scientific">Spirobacillus cienkowskii</name>
    <dbReference type="NCBI Taxonomy" id="495820"/>
    <lineage>
        <taxon>Bacteria</taxon>
        <taxon>Pseudomonadati</taxon>
        <taxon>Bdellovibrionota</taxon>
        <taxon>Oligoflexia</taxon>
        <taxon>Silvanigrellales</taxon>
        <taxon>Spirobacillus</taxon>
    </lineage>
</organism>
<evidence type="ECO:0000256" key="9">
    <source>
        <dbReference type="ARBA" id="ARBA00030003"/>
    </source>
</evidence>
<dbReference type="SMART" id="SM00493">
    <property type="entry name" value="TOPRIM"/>
    <property type="match status" value="1"/>
</dbReference>
<dbReference type="GO" id="GO:0043597">
    <property type="term" value="C:cytoplasmic replication fork"/>
    <property type="evidence" value="ECO:0007669"/>
    <property type="project" value="TreeGrafter"/>
</dbReference>
<evidence type="ECO:0000256" key="13">
    <source>
        <dbReference type="SAM" id="MobiDB-lite"/>
    </source>
</evidence>
<dbReference type="SMART" id="SM00437">
    <property type="entry name" value="TOP1Ac"/>
    <property type="match status" value="1"/>
</dbReference>
<comment type="catalytic activity">
    <reaction evidence="1">
        <text>ATP-independent breakage of single-stranded DNA, followed by passage and rejoining.</text>
        <dbReference type="EC" id="5.6.2.1"/>
    </reaction>
</comment>
<feature type="compositionally biased region" description="Basic residues" evidence="13">
    <location>
        <begin position="897"/>
        <end position="914"/>
    </location>
</feature>
<dbReference type="PANTHER" id="PTHR11390:SF21">
    <property type="entry name" value="DNA TOPOISOMERASE 3-ALPHA"/>
    <property type="match status" value="1"/>
</dbReference>
<dbReference type="InterPro" id="IPR005738">
    <property type="entry name" value="TopoIII"/>
</dbReference>
<dbReference type="InterPro" id="IPR025589">
    <property type="entry name" value="Toprim_C_rpt"/>
</dbReference>
<accession>A0A369KKF7</accession>
<dbReference type="Gene3D" id="1.10.460.10">
    <property type="entry name" value="Topoisomerase I, domain 2"/>
    <property type="match status" value="1"/>
</dbReference>
<dbReference type="InterPro" id="IPR006171">
    <property type="entry name" value="TOPRIM_dom"/>
</dbReference>
<evidence type="ECO:0000256" key="3">
    <source>
        <dbReference type="ARBA" id="ARBA00012891"/>
    </source>
</evidence>
<reference evidence="16" key="1">
    <citation type="submission" date="2018-04" db="EMBL/GenBank/DDBJ databases">
        <title>Draft genome sequence of the Candidatus Spirobacillus cienkowskii, a pathogen of freshwater Daphnia species, reconstructed from hemolymph metagenomic reads.</title>
        <authorList>
            <person name="Bresciani L."/>
            <person name="Lemos L.N."/>
            <person name="Wale N."/>
            <person name="Lin J.Y."/>
            <person name="Fernandes G.R."/>
            <person name="Duffy M.A."/>
            <person name="Rodrigues J.M."/>
        </authorList>
    </citation>
    <scope>NUCLEOTIDE SEQUENCE [LARGE SCALE GENOMIC DNA]</scope>
    <source>
        <strain evidence="16">Binning01</strain>
    </source>
</reference>
<feature type="domain" description="Topo IA-type catalytic" evidence="15">
    <location>
        <begin position="156"/>
        <end position="621"/>
    </location>
</feature>
<dbReference type="InterPro" id="IPR000380">
    <property type="entry name" value="Topo_IA"/>
</dbReference>
<dbReference type="Gene3D" id="2.70.20.10">
    <property type="entry name" value="Topoisomerase I, domain 3"/>
    <property type="match status" value="1"/>
</dbReference>
<evidence type="ECO:0000256" key="12">
    <source>
        <dbReference type="ARBA" id="ARBA00032877"/>
    </source>
</evidence>
<keyword evidence="6" id="KW-0799">Topoisomerase</keyword>
<dbReference type="InterPro" id="IPR013824">
    <property type="entry name" value="Topo_IA_cen_sub1"/>
</dbReference>
<dbReference type="Pfam" id="PF01751">
    <property type="entry name" value="Toprim"/>
    <property type="match status" value="1"/>
</dbReference>
<dbReference type="NCBIfam" id="NF005829">
    <property type="entry name" value="PRK07726.1"/>
    <property type="match status" value="1"/>
</dbReference>
<dbReference type="GO" id="GO:0006281">
    <property type="term" value="P:DNA repair"/>
    <property type="evidence" value="ECO:0007669"/>
    <property type="project" value="TreeGrafter"/>
</dbReference>
<dbReference type="GO" id="GO:0046872">
    <property type="term" value="F:metal ion binding"/>
    <property type="evidence" value="ECO:0007669"/>
    <property type="project" value="UniProtKB-KW"/>
</dbReference>
<evidence type="ECO:0000256" key="8">
    <source>
        <dbReference type="ARBA" id="ARBA00023235"/>
    </source>
</evidence>
<dbReference type="SUPFAM" id="SSF56712">
    <property type="entry name" value="Prokaryotic type I DNA topoisomerase"/>
    <property type="match status" value="1"/>
</dbReference>
<dbReference type="CDD" id="cd03362">
    <property type="entry name" value="TOPRIM_TopoIA_TopoIII"/>
    <property type="match status" value="1"/>
</dbReference>
<dbReference type="InterPro" id="IPR034144">
    <property type="entry name" value="TOPRIM_TopoIII"/>
</dbReference>
<keyword evidence="4" id="KW-0479">Metal-binding</keyword>
<evidence type="ECO:0000256" key="11">
    <source>
        <dbReference type="ARBA" id="ARBA00032235"/>
    </source>
</evidence>
<dbReference type="Gene3D" id="3.40.50.140">
    <property type="match status" value="1"/>
</dbReference>
<dbReference type="GO" id="GO:0006265">
    <property type="term" value="P:DNA topological change"/>
    <property type="evidence" value="ECO:0007669"/>
    <property type="project" value="InterPro"/>
</dbReference>
<evidence type="ECO:0000313" key="17">
    <source>
        <dbReference type="Proteomes" id="UP000253934"/>
    </source>
</evidence>
<dbReference type="CDD" id="cd00186">
    <property type="entry name" value="TOP1Ac"/>
    <property type="match status" value="1"/>
</dbReference>
<dbReference type="EC" id="5.6.2.1" evidence="3"/>
<evidence type="ECO:0000256" key="7">
    <source>
        <dbReference type="ARBA" id="ARBA00023125"/>
    </source>
</evidence>
<evidence type="ECO:0000256" key="5">
    <source>
        <dbReference type="ARBA" id="ARBA00022842"/>
    </source>
</evidence>
<keyword evidence="5" id="KW-0460">Magnesium</keyword>
<dbReference type="NCBIfam" id="TIGR01056">
    <property type="entry name" value="topB"/>
    <property type="match status" value="1"/>
</dbReference>
<dbReference type="PRINTS" id="PR00417">
    <property type="entry name" value="PRTPISMRASEI"/>
</dbReference>
<proteinExistence type="inferred from homology"/>
<evidence type="ECO:0000256" key="4">
    <source>
        <dbReference type="ARBA" id="ARBA00022723"/>
    </source>
</evidence>
<dbReference type="PANTHER" id="PTHR11390">
    <property type="entry name" value="PROKARYOTIC DNA TOPOISOMERASE"/>
    <property type="match status" value="1"/>
</dbReference>
<feature type="domain" description="Toprim" evidence="14">
    <location>
        <begin position="6"/>
        <end position="139"/>
    </location>
</feature>
<gene>
    <name evidence="16" type="primary">topB</name>
    <name evidence="16" type="ORF">DCC88_11870</name>
</gene>
<evidence type="ECO:0000256" key="2">
    <source>
        <dbReference type="ARBA" id="ARBA00009446"/>
    </source>
</evidence>
<dbReference type="Pfam" id="PF13342">
    <property type="entry name" value="Toprim_Crpt"/>
    <property type="match status" value="1"/>
</dbReference>
<dbReference type="PROSITE" id="PS00396">
    <property type="entry name" value="TOPO_IA_1"/>
    <property type="match status" value="1"/>
</dbReference>
<dbReference type="InterPro" id="IPR013825">
    <property type="entry name" value="Topo_IA_cen_sub2"/>
</dbReference>
<evidence type="ECO:0000256" key="1">
    <source>
        <dbReference type="ARBA" id="ARBA00000213"/>
    </source>
</evidence>
<dbReference type="InterPro" id="IPR003601">
    <property type="entry name" value="Topo_IA_2"/>
</dbReference>
<evidence type="ECO:0000313" key="16">
    <source>
        <dbReference type="EMBL" id="RDB35101.1"/>
    </source>
</evidence>
<keyword evidence="8 16" id="KW-0413">Isomerase</keyword>
<dbReference type="GO" id="GO:0003677">
    <property type="term" value="F:DNA binding"/>
    <property type="evidence" value="ECO:0007669"/>
    <property type="project" value="UniProtKB-KW"/>
</dbReference>
<protein>
    <recommendedName>
        <fullName evidence="3">DNA topoisomerase</fullName>
        <ecNumber evidence="3">5.6.2.1</ecNumber>
    </recommendedName>
    <alternativeName>
        <fullName evidence="12">Omega-protein</fullName>
    </alternativeName>
    <alternativeName>
        <fullName evidence="11">Relaxing enzyme</fullName>
    </alternativeName>
    <alternativeName>
        <fullName evidence="9">Swivelase</fullName>
    </alternativeName>
    <alternativeName>
        <fullName evidence="10">Untwisting enzyme</fullName>
    </alternativeName>
</protein>
<dbReference type="Gene3D" id="1.10.290.10">
    <property type="entry name" value="Topoisomerase I, domain 4"/>
    <property type="match status" value="1"/>
</dbReference>